<gene>
    <name evidence="1" type="ORF">FBUS_02187</name>
</gene>
<dbReference type="EMBL" id="LUCM01001245">
    <property type="protein sequence ID" value="KAA0199241.1"/>
    <property type="molecule type" value="Genomic_DNA"/>
</dbReference>
<evidence type="ECO:0000313" key="1">
    <source>
        <dbReference type="EMBL" id="KAA0199241.1"/>
    </source>
</evidence>
<proteinExistence type="predicted"/>
<dbReference type="AlphaFoldDB" id="A0A8E0S857"/>
<accession>A0A8E0S857</accession>
<name>A0A8E0S857_9TREM</name>
<dbReference type="Proteomes" id="UP000728185">
    <property type="component" value="Unassembled WGS sequence"/>
</dbReference>
<protein>
    <submittedName>
        <fullName evidence="1">Uncharacterized protein</fullName>
    </submittedName>
</protein>
<dbReference type="OrthoDB" id="1630758at2759"/>
<keyword evidence="2" id="KW-1185">Reference proteome</keyword>
<comment type="caution">
    <text evidence="1">The sequence shown here is derived from an EMBL/GenBank/DDBJ whole genome shotgun (WGS) entry which is preliminary data.</text>
</comment>
<reference evidence="1" key="1">
    <citation type="submission" date="2019-05" db="EMBL/GenBank/DDBJ databases">
        <title>Annotation for the trematode Fasciolopsis buski.</title>
        <authorList>
            <person name="Choi Y.-J."/>
        </authorList>
    </citation>
    <scope>NUCLEOTIDE SEQUENCE</scope>
    <source>
        <strain evidence="1">HT</strain>
        <tissue evidence="1">Whole worm</tissue>
    </source>
</reference>
<sequence>MPDFRFCTNTVINESVSSLCTMVNKNTRVQSVLSSLTYPDLLGLSKEATAICNALLPDRFIVFAVSPKKDIFWQYKVKVFCRFRDFQDSAAARVLTIREFILLHDELLRSKELYNARTTNLPCQNGRKYQLPGQRLPADVRQQNRSQCPLCRADFEDTSTAWELLELPSPEDFLREIPQFVRKLVARSGRPLSRFPDELTSQ</sequence>
<organism evidence="1 2">
    <name type="scientific">Fasciolopsis buskii</name>
    <dbReference type="NCBI Taxonomy" id="27845"/>
    <lineage>
        <taxon>Eukaryota</taxon>
        <taxon>Metazoa</taxon>
        <taxon>Spiralia</taxon>
        <taxon>Lophotrochozoa</taxon>
        <taxon>Platyhelminthes</taxon>
        <taxon>Trematoda</taxon>
        <taxon>Digenea</taxon>
        <taxon>Plagiorchiida</taxon>
        <taxon>Echinostomata</taxon>
        <taxon>Echinostomatoidea</taxon>
        <taxon>Fasciolidae</taxon>
        <taxon>Fasciolopsis</taxon>
    </lineage>
</organism>
<evidence type="ECO:0000313" key="2">
    <source>
        <dbReference type="Proteomes" id="UP000728185"/>
    </source>
</evidence>